<evidence type="ECO:0000313" key="1">
    <source>
        <dbReference type="EMBL" id="MFN0290099.1"/>
    </source>
</evidence>
<dbReference type="RefSeq" id="WP_138727694.1">
    <property type="nucleotide sequence ID" value="NZ_SRMP02000001.1"/>
</dbReference>
<gene>
    <name evidence="1" type="ORF">E5L68_001785</name>
</gene>
<sequence length="333" mass="37572">MVLNNGGSYTYRYNLSDLQMAIGIGNVRTSFDIYGGVVRILQRDDYYAFGLRKSGLNDNGAVSLDNRYLYNGKELQDELEQYDYGARFYDPVIGRFNTVDLLSEKSRRFSPYSYAVDNPIRFIDVDGMYVAPPDEYVFNHDGKFKEKIAKPGENYIRIANTNTTFKFADPKNDAASIDKGEITKLRVVSDYTINGVLEDSGVFNQKNQESRFSFILNESNANNPKGSGKMDYVITAGLDFGKTRKNGEVIKEPISADMLYVTMTESGNVAHNNYNFGNFLWGAGAHSLGFPEITGRVGAHAHNFFNDPNHKGKLDSKDDQYSIHLGYEWKKPK</sequence>
<dbReference type="NCBIfam" id="TIGR03696">
    <property type="entry name" value="Rhs_assc_core"/>
    <property type="match status" value="1"/>
</dbReference>
<keyword evidence="2" id="KW-1185">Reference proteome</keyword>
<dbReference type="PANTHER" id="PTHR32305">
    <property type="match status" value="1"/>
</dbReference>
<organism evidence="1 2">
    <name type="scientific">Pedobacter helvus</name>
    <dbReference type="NCBI Taxonomy" id="2563444"/>
    <lineage>
        <taxon>Bacteria</taxon>
        <taxon>Pseudomonadati</taxon>
        <taxon>Bacteroidota</taxon>
        <taxon>Sphingobacteriia</taxon>
        <taxon>Sphingobacteriales</taxon>
        <taxon>Sphingobacteriaceae</taxon>
        <taxon>Pedobacter</taxon>
    </lineage>
</organism>
<dbReference type="EMBL" id="SRMP02000001">
    <property type="protein sequence ID" value="MFN0290099.1"/>
    <property type="molecule type" value="Genomic_DNA"/>
</dbReference>
<dbReference type="InterPro" id="IPR050708">
    <property type="entry name" value="T6SS_VgrG/RHS"/>
</dbReference>
<dbReference type="Proteomes" id="UP001517367">
    <property type="component" value="Unassembled WGS sequence"/>
</dbReference>
<evidence type="ECO:0000313" key="2">
    <source>
        <dbReference type="Proteomes" id="UP001517367"/>
    </source>
</evidence>
<reference evidence="1 2" key="1">
    <citation type="submission" date="2024-12" db="EMBL/GenBank/DDBJ databases">
        <authorList>
            <person name="Hu S."/>
        </authorList>
    </citation>
    <scope>NUCLEOTIDE SEQUENCE [LARGE SCALE GENOMIC DNA]</scope>
    <source>
        <strain evidence="1 2">P-25</strain>
    </source>
</reference>
<name>A0ABW9JEN8_9SPHI</name>
<comment type="caution">
    <text evidence="1">The sequence shown here is derived from an EMBL/GenBank/DDBJ whole genome shotgun (WGS) entry which is preliminary data.</text>
</comment>
<dbReference type="Gene3D" id="2.180.10.10">
    <property type="entry name" value="RHS repeat-associated core"/>
    <property type="match status" value="1"/>
</dbReference>
<proteinExistence type="predicted"/>
<accession>A0ABW9JEN8</accession>
<dbReference type="PANTHER" id="PTHR32305:SF15">
    <property type="entry name" value="PROTEIN RHSA-RELATED"/>
    <property type="match status" value="1"/>
</dbReference>
<protein>
    <submittedName>
        <fullName evidence="1">RHS repeat domain-containing protein</fullName>
    </submittedName>
</protein>
<dbReference type="InterPro" id="IPR022385">
    <property type="entry name" value="Rhs_assc_core"/>
</dbReference>